<dbReference type="GO" id="GO:0005737">
    <property type="term" value="C:cytoplasm"/>
    <property type="evidence" value="ECO:0007669"/>
    <property type="project" value="TreeGrafter"/>
</dbReference>
<evidence type="ECO:0000313" key="7">
    <source>
        <dbReference type="Proteomes" id="UP000319731"/>
    </source>
</evidence>
<dbReference type="STRING" id="1806994.A0A507C081"/>
<dbReference type="InterPro" id="IPR043136">
    <property type="entry name" value="B30.2/SPRY_sf"/>
</dbReference>
<feature type="compositionally biased region" description="Low complexity" evidence="4">
    <location>
        <begin position="834"/>
        <end position="845"/>
    </location>
</feature>
<dbReference type="InterPro" id="IPR013320">
    <property type="entry name" value="ConA-like_dom_sf"/>
</dbReference>
<protein>
    <recommendedName>
        <fullName evidence="5">B30.2/SPRY domain-containing protein</fullName>
    </recommendedName>
</protein>
<dbReference type="InterPro" id="IPR001870">
    <property type="entry name" value="B30.2/SPRY"/>
</dbReference>
<feature type="region of interest" description="Disordered" evidence="4">
    <location>
        <begin position="834"/>
        <end position="857"/>
    </location>
</feature>
<dbReference type="SUPFAM" id="SSF48371">
    <property type="entry name" value="ARM repeat"/>
    <property type="match status" value="2"/>
</dbReference>
<evidence type="ECO:0000259" key="5">
    <source>
        <dbReference type="PROSITE" id="PS50188"/>
    </source>
</evidence>
<feature type="region of interest" description="Disordered" evidence="4">
    <location>
        <begin position="595"/>
        <end position="620"/>
    </location>
</feature>
<dbReference type="InterPro" id="IPR000225">
    <property type="entry name" value="Armadillo"/>
</dbReference>
<feature type="compositionally biased region" description="Basic residues" evidence="4">
    <location>
        <begin position="50"/>
        <end position="67"/>
    </location>
</feature>
<dbReference type="EMBL" id="QEAO01000026">
    <property type="protein sequence ID" value="TPX32811.1"/>
    <property type="molecule type" value="Genomic_DNA"/>
</dbReference>
<feature type="region of interest" description="Disordered" evidence="4">
    <location>
        <begin position="790"/>
        <end position="822"/>
    </location>
</feature>
<evidence type="ECO:0000313" key="6">
    <source>
        <dbReference type="EMBL" id="TPX32811.1"/>
    </source>
</evidence>
<dbReference type="PANTHER" id="PTHR13363:SF5">
    <property type="entry name" value="E3 UBIQUITIN-PROTEIN LIGASE RNF123"/>
    <property type="match status" value="1"/>
</dbReference>
<dbReference type="PROSITE" id="PS50188">
    <property type="entry name" value="B302_SPRY"/>
    <property type="match status" value="1"/>
</dbReference>
<dbReference type="GeneID" id="42005359"/>
<dbReference type="PANTHER" id="PTHR13363">
    <property type="entry name" value="RING FINGER AND SRY DOMAIN-CONTAINING"/>
    <property type="match status" value="1"/>
</dbReference>
<feature type="region of interest" description="Disordered" evidence="4">
    <location>
        <begin position="1172"/>
        <end position="1193"/>
    </location>
</feature>
<dbReference type="InterPro" id="IPR011989">
    <property type="entry name" value="ARM-like"/>
</dbReference>
<dbReference type="InterPro" id="IPR016024">
    <property type="entry name" value="ARM-type_fold"/>
</dbReference>
<dbReference type="OrthoDB" id="2967263at2759"/>
<dbReference type="SUPFAM" id="SSF49899">
    <property type="entry name" value="Concanavalin A-like lectins/glucanases"/>
    <property type="match status" value="1"/>
</dbReference>
<keyword evidence="7" id="KW-1185">Reference proteome</keyword>
<evidence type="ECO:0000256" key="4">
    <source>
        <dbReference type="SAM" id="MobiDB-lite"/>
    </source>
</evidence>
<feature type="region of interest" description="Disordered" evidence="4">
    <location>
        <begin position="639"/>
        <end position="684"/>
    </location>
</feature>
<evidence type="ECO:0000256" key="2">
    <source>
        <dbReference type="ARBA" id="ARBA00022771"/>
    </source>
</evidence>
<dbReference type="Gene3D" id="2.60.120.920">
    <property type="match status" value="1"/>
</dbReference>
<name>A0A507C081_9FUNG</name>
<accession>A0A507C081</accession>
<sequence length="1356" mass="148999">MNSFTAEQATFAALAAATTLIAFRIYWHLSQDSLDHQHRVDNATRSATTTRRRRSSSGRLLTRKKSAHSIPPGNDFLSLDALAQLTRCDNVNLQESALQLLLDRAMSKEYLPHIVNACRIENDAETRLKGIATVQQLTKSEQNRNELVKAGILRILVDLLNNQDNDDETVTRYVLVALFRIVSNKDTLKVKLIEYKVLDPLLKLLNSTPTHSNDLKYWALLMLHQFCLQEELHVFLLAKKVINILATMTRLTFGNSNMQKLCLHSLVRLISSLDKTHAVNELNELVSMNMVPLICACIRNDDVELSSWAAFVLHEFVTRDVAREEFAASKGLAKILASMLGGGDETCIPRVTLRSLKCLGLSHEDFQNDMLRAGVLKKVLSCLSSADEDTRYWALAVLHDLIGHTDCHEDFLANKGLEILIARVPLATTHESLYIADIFVCLCSSVKTHESLESSGMTEAVMILSRSSEFELQYAGIAILLNMSTIGEKMILSILEAGGIQLLITTMLDVTKESLHTICAKTLTTISRKMPSLRRHIISVAIRPLITRILLIGPKCVMFIFRKHQKENGGTARSPLLESFMATYPSGAAFFNEEHSASTIQPESPTDSNPAEQRASPTEEMQEILPIRRLSVVIPPALSVSSDSPVSQSPDRAAFTPIEESVEESVPTSPTPTPSSSKPNSSTISAAESVDEWNSTIQCLASHIDCLFAFLTHKIFDGIDPNVQNSYFSVLDEDLGGVEDAIVFQLESLITLLVDIIVVFAIIPNNEGKTAIMKSPVSAASVARSDKSHLSSSVGSKAETAKSSVVSSPRGSPIEPTPRSLAVVSPTLSNSPVSAAASATSSPSPTGYQAPSKSVAEASASDGDLQSQYLTRLTQNAAGLLGTLAKYPTAQKIFAKEKVAHLLLQALEIHMDQDYVAAISDCAVLGGVVSKSMILEHAATFNTILRNLKNPDTSPHCHFFSLRLFEQISDWTIPPPLSYTLPISIIAESTPYLTTASYGRDVWNHSWTFESLRARFGCHASNKAAVVDKVVYEVVLRTEGIIQIGWASEDCVCDPEGGTGIGDDEHSYAFDGFRRKKWHGADPKDNAYGDAWASGDIITSLLDLTTREIRYWRNGIDMGVAFENVDTDVTWYPAISLSSQQGCLLYFGGALDKITYLPEGFTPIARVSEWKPSSRSLSHEEDETRARSLNQTQSKQSVYELAPESLDDVAEPQTPPLSALGLAKSETPVSSTFSLQHLRIVIDYNRDADFMRPFRQVGFIATTSCHKYVLEIDASETRIVTCEFDIEGVYTEDEVTVLSSVPRCVLPGDVVGFRGGGDEVVQFVVNGADFGPPIRVEKDTHLPYISHISAYRLLIV</sequence>
<organism evidence="6 7">
    <name type="scientific">Synchytrium microbalum</name>
    <dbReference type="NCBI Taxonomy" id="1806994"/>
    <lineage>
        <taxon>Eukaryota</taxon>
        <taxon>Fungi</taxon>
        <taxon>Fungi incertae sedis</taxon>
        <taxon>Chytridiomycota</taxon>
        <taxon>Chytridiomycota incertae sedis</taxon>
        <taxon>Chytridiomycetes</taxon>
        <taxon>Synchytriales</taxon>
        <taxon>Synchytriaceae</taxon>
        <taxon>Synchytrium</taxon>
    </lineage>
</organism>
<feature type="domain" description="B30.2/SPRY" evidence="5">
    <location>
        <begin position="961"/>
        <end position="1153"/>
    </location>
</feature>
<evidence type="ECO:0000256" key="3">
    <source>
        <dbReference type="ARBA" id="ARBA00022833"/>
    </source>
</evidence>
<keyword evidence="2" id="KW-0863">Zinc-finger</keyword>
<dbReference type="RefSeq" id="XP_031023948.1">
    <property type="nucleotide sequence ID" value="XM_031170062.1"/>
</dbReference>
<feature type="region of interest" description="Disordered" evidence="4">
    <location>
        <begin position="40"/>
        <end position="68"/>
    </location>
</feature>
<dbReference type="SMART" id="SM00449">
    <property type="entry name" value="SPRY"/>
    <property type="match status" value="1"/>
</dbReference>
<proteinExistence type="predicted"/>
<dbReference type="GO" id="GO:0051603">
    <property type="term" value="P:proteolysis involved in protein catabolic process"/>
    <property type="evidence" value="ECO:0007669"/>
    <property type="project" value="TreeGrafter"/>
</dbReference>
<dbReference type="GO" id="GO:0008270">
    <property type="term" value="F:zinc ion binding"/>
    <property type="evidence" value="ECO:0007669"/>
    <property type="project" value="UniProtKB-KW"/>
</dbReference>
<dbReference type="SMART" id="SM00185">
    <property type="entry name" value="ARM"/>
    <property type="match status" value="4"/>
</dbReference>
<comment type="caution">
    <text evidence="6">The sequence shown here is derived from an EMBL/GenBank/DDBJ whole genome shotgun (WGS) entry which is preliminary data.</text>
</comment>
<gene>
    <name evidence="6" type="ORF">SmJEL517_g04134</name>
</gene>
<dbReference type="InterPro" id="IPR003877">
    <property type="entry name" value="SPRY_dom"/>
</dbReference>
<dbReference type="Pfam" id="PF00622">
    <property type="entry name" value="SPRY"/>
    <property type="match status" value="1"/>
</dbReference>
<dbReference type="InterPro" id="IPR045129">
    <property type="entry name" value="RNF123/RKP/RSPRY1"/>
</dbReference>
<dbReference type="Gene3D" id="1.25.10.10">
    <property type="entry name" value="Leucine-rich Repeat Variant"/>
    <property type="match status" value="3"/>
</dbReference>
<feature type="compositionally biased region" description="Polar residues" evidence="4">
    <location>
        <begin position="790"/>
        <end position="810"/>
    </location>
</feature>
<keyword evidence="1" id="KW-0479">Metal-binding</keyword>
<dbReference type="Proteomes" id="UP000319731">
    <property type="component" value="Unassembled WGS sequence"/>
</dbReference>
<keyword evidence="3" id="KW-0862">Zinc</keyword>
<reference evidence="6 7" key="1">
    <citation type="journal article" date="2019" name="Sci. Rep.">
        <title>Comparative genomics of chytrid fungi reveal insights into the obligate biotrophic and pathogenic lifestyle of Synchytrium endobioticum.</title>
        <authorList>
            <person name="van de Vossenberg B.T.L.H."/>
            <person name="Warris S."/>
            <person name="Nguyen H.D.T."/>
            <person name="van Gent-Pelzer M.P.E."/>
            <person name="Joly D.L."/>
            <person name="van de Geest H.C."/>
            <person name="Bonants P.J.M."/>
            <person name="Smith D.S."/>
            <person name="Levesque C.A."/>
            <person name="van der Lee T.A.J."/>
        </authorList>
    </citation>
    <scope>NUCLEOTIDE SEQUENCE [LARGE SCALE GENOMIC DNA]</scope>
    <source>
        <strain evidence="6 7">JEL517</strain>
    </source>
</reference>
<feature type="compositionally biased region" description="Polar residues" evidence="4">
    <location>
        <begin position="597"/>
        <end position="611"/>
    </location>
</feature>
<evidence type="ECO:0000256" key="1">
    <source>
        <dbReference type="ARBA" id="ARBA00022723"/>
    </source>
</evidence>
<dbReference type="GO" id="GO:0004842">
    <property type="term" value="F:ubiquitin-protein transferase activity"/>
    <property type="evidence" value="ECO:0007669"/>
    <property type="project" value="InterPro"/>
</dbReference>
<feature type="compositionally biased region" description="Basic and acidic residues" evidence="4">
    <location>
        <begin position="1177"/>
        <end position="1186"/>
    </location>
</feature>